<feature type="transmembrane region" description="Helical" evidence="1">
    <location>
        <begin position="23"/>
        <end position="46"/>
    </location>
</feature>
<proteinExistence type="predicted"/>
<evidence type="ECO:0000313" key="3">
    <source>
        <dbReference type="Proteomes" id="UP001283361"/>
    </source>
</evidence>
<comment type="caution">
    <text evidence="2">The sequence shown here is derived from an EMBL/GenBank/DDBJ whole genome shotgun (WGS) entry which is preliminary data.</text>
</comment>
<name>A0AAE0XTU8_9GAST</name>
<keyword evidence="1" id="KW-0812">Transmembrane</keyword>
<keyword evidence="1" id="KW-1133">Transmembrane helix</keyword>
<sequence>MIYSTIRDTHGNKKKYMRKRCRLLYALDYLPVAGTITEALLLNGLVRELTFLLRFLRIPRFPPRTRFELYHGVVYCAFFAFPLLEVRFK</sequence>
<accession>A0AAE0XTU8</accession>
<gene>
    <name evidence="2" type="ORF">RRG08_045041</name>
</gene>
<organism evidence="2 3">
    <name type="scientific">Elysia crispata</name>
    <name type="common">lettuce slug</name>
    <dbReference type="NCBI Taxonomy" id="231223"/>
    <lineage>
        <taxon>Eukaryota</taxon>
        <taxon>Metazoa</taxon>
        <taxon>Spiralia</taxon>
        <taxon>Lophotrochozoa</taxon>
        <taxon>Mollusca</taxon>
        <taxon>Gastropoda</taxon>
        <taxon>Heterobranchia</taxon>
        <taxon>Euthyneura</taxon>
        <taxon>Panpulmonata</taxon>
        <taxon>Sacoglossa</taxon>
        <taxon>Placobranchoidea</taxon>
        <taxon>Plakobranchidae</taxon>
        <taxon>Elysia</taxon>
    </lineage>
</organism>
<evidence type="ECO:0000313" key="2">
    <source>
        <dbReference type="EMBL" id="KAK3712053.1"/>
    </source>
</evidence>
<protein>
    <submittedName>
        <fullName evidence="2">Uncharacterized protein</fullName>
    </submittedName>
</protein>
<reference evidence="2" key="1">
    <citation type="journal article" date="2023" name="G3 (Bethesda)">
        <title>A reference genome for the long-term kleptoplast-retaining sea slug Elysia crispata morphotype clarki.</title>
        <authorList>
            <person name="Eastman K.E."/>
            <person name="Pendleton A.L."/>
            <person name="Shaikh M.A."/>
            <person name="Suttiyut T."/>
            <person name="Ogas R."/>
            <person name="Tomko P."/>
            <person name="Gavelis G."/>
            <person name="Widhalm J.R."/>
            <person name="Wisecaver J.H."/>
        </authorList>
    </citation>
    <scope>NUCLEOTIDE SEQUENCE</scope>
    <source>
        <strain evidence="2">ECLA1</strain>
    </source>
</reference>
<evidence type="ECO:0000256" key="1">
    <source>
        <dbReference type="SAM" id="Phobius"/>
    </source>
</evidence>
<keyword evidence="3" id="KW-1185">Reference proteome</keyword>
<feature type="transmembrane region" description="Helical" evidence="1">
    <location>
        <begin position="69"/>
        <end position="88"/>
    </location>
</feature>
<keyword evidence="1" id="KW-0472">Membrane</keyword>
<dbReference type="EMBL" id="JAWDGP010007592">
    <property type="protein sequence ID" value="KAK3712053.1"/>
    <property type="molecule type" value="Genomic_DNA"/>
</dbReference>
<dbReference type="AlphaFoldDB" id="A0AAE0XTU8"/>
<dbReference type="Proteomes" id="UP001283361">
    <property type="component" value="Unassembled WGS sequence"/>
</dbReference>